<gene>
    <name evidence="2" type="ORF">SY86_21560</name>
</gene>
<dbReference type="PROSITE" id="PS51257">
    <property type="entry name" value="PROKAR_LIPOPROTEIN"/>
    <property type="match status" value="1"/>
</dbReference>
<keyword evidence="3" id="KW-1185">Reference proteome</keyword>
<organism evidence="2 3">
    <name type="scientific">Erwinia tracheiphila</name>
    <dbReference type="NCBI Taxonomy" id="65700"/>
    <lineage>
        <taxon>Bacteria</taxon>
        <taxon>Pseudomonadati</taxon>
        <taxon>Pseudomonadota</taxon>
        <taxon>Gammaproteobacteria</taxon>
        <taxon>Enterobacterales</taxon>
        <taxon>Erwiniaceae</taxon>
        <taxon>Erwinia</taxon>
    </lineage>
</organism>
<evidence type="ECO:0008006" key="4">
    <source>
        <dbReference type="Google" id="ProtNLM"/>
    </source>
</evidence>
<accession>A0A0M2KJB4</accession>
<sequence>MKKIMLLLLASMLLTGCNSEPSDADISQAMQSFMSEMHGTLNSSKKIACKDKESDGSYLCSVEFDAKLPIVGDRASTMELKFIKSDDSWKAMAPSK</sequence>
<dbReference type="AlphaFoldDB" id="A0A0M2KJB4"/>
<dbReference type="Proteomes" id="UP000033924">
    <property type="component" value="Unassembled WGS sequence"/>
</dbReference>
<name>A0A0M2KJB4_9GAMM</name>
<feature type="signal peptide" evidence="1">
    <location>
        <begin position="1"/>
        <end position="24"/>
    </location>
</feature>
<dbReference type="RefSeq" id="WP_016190484.1">
    <property type="nucleotide sequence ID" value="NZ_CP089932.1"/>
</dbReference>
<dbReference type="STRING" id="65700.SY86_21560"/>
<dbReference type="PATRIC" id="fig|65700.7.peg.5366"/>
<protein>
    <recommendedName>
        <fullName evidence="4">Cell wall-binding protein</fullName>
    </recommendedName>
</protein>
<keyword evidence="1" id="KW-0732">Signal</keyword>
<feature type="chain" id="PRO_5005636194" description="Cell wall-binding protein" evidence="1">
    <location>
        <begin position="25"/>
        <end position="96"/>
    </location>
</feature>
<dbReference type="EMBL" id="JXNU01000003">
    <property type="protein sequence ID" value="KKF37407.1"/>
    <property type="molecule type" value="Genomic_DNA"/>
</dbReference>
<evidence type="ECO:0000313" key="3">
    <source>
        <dbReference type="Proteomes" id="UP000033924"/>
    </source>
</evidence>
<comment type="caution">
    <text evidence="2">The sequence shown here is derived from an EMBL/GenBank/DDBJ whole genome shotgun (WGS) entry which is preliminary data.</text>
</comment>
<evidence type="ECO:0000313" key="2">
    <source>
        <dbReference type="EMBL" id="KKF37407.1"/>
    </source>
</evidence>
<evidence type="ECO:0000256" key="1">
    <source>
        <dbReference type="SAM" id="SignalP"/>
    </source>
</evidence>
<proteinExistence type="predicted"/>
<reference evidence="2 3" key="1">
    <citation type="submission" date="2015-01" db="EMBL/GenBank/DDBJ databases">
        <title>Erwinia tracheiphila.</title>
        <authorList>
            <person name="Shapiro L.R."/>
        </authorList>
    </citation>
    <scope>NUCLEOTIDE SEQUENCE [LARGE SCALE GENOMIC DNA]</scope>
    <source>
        <strain evidence="2 3">BuffGH</strain>
    </source>
</reference>